<dbReference type="AlphaFoldDB" id="A0A9W9VY07"/>
<dbReference type="InterPro" id="IPR002889">
    <property type="entry name" value="WSC_carb-bd"/>
</dbReference>
<evidence type="ECO:0000313" key="12">
    <source>
        <dbReference type="Proteomes" id="UP001147747"/>
    </source>
</evidence>
<dbReference type="PANTHER" id="PTHR24269:SF16">
    <property type="entry name" value="PROTEIN SLG1"/>
    <property type="match status" value="1"/>
</dbReference>
<dbReference type="EMBL" id="JAPZBU010000008">
    <property type="protein sequence ID" value="KAJ5391346.1"/>
    <property type="molecule type" value="Genomic_DNA"/>
</dbReference>
<evidence type="ECO:0000256" key="5">
    <source>
        <dbReference type="ARBA" id="ARBA00023136"/>
    </source>
</evidence>
<feature type="compositionally biased region" description="Low complexity" evidence="7">
    <location>
        <begin position="128"/>
        <end position="146"/>
    </location>
</feature>
<evidence type="ECO:0000256" key="2">
    <source>
        <dbReference type="ARBA" id="ARBA00022692"/>
    </source>
</evidence>
<reference evidence="11" key="1">
    <citation type="submission" date="2022-12" db="EMBL/GenBank/DDBJ databases">
        <authorList>
            <person name="Petersen C."/>
        </authorList>
    </citation>
    <scope>NUCLEOTIDE SEQUENCE</scope>
    <source>
        <strain evidence="11">IBT 29677</strain>
    </source>
</reference>
<proteinExistence type="predicted"/>
<evidence type="ECO:0000256" key="6">
    <source>
        <dbReference type="ARBA" id="ARBA00023180"/>
    </source>
</evidence>
<evidence type="ECO:0000313" key="11">
    <source>
        <dbReference type="EMBL" id="KAJ5391346.1"/>
    </source>
</evidence>
<dbReference type="GO" id="GO:0005886">
    <property type="term" value="C:plasma membrane"/>
    <property type="evidence" value="ECO:0007669"/>
    <property type="project" value="TreeGrafter"/>
</dbReference>
<keyword evidence="6" id="KW-0325">Glycoprotein</keyword>
<dbReference type="InterPro" id="IPR051836">
    <property type="entry name" value="Kremen_rcpt"/>
</dbReference>
<organism evidence="11 12">
    <name type="scientific">Penicillium cosmopolitanum</name>
    <dbReference type="NCBI Taxonomy" id="1131564"/>
    <lineage>
        <taxon>Eukaryota</taxon>
        <taxon>Fungi</taxon>
        <taxon>Dikarya</taxon>
        <taxon>Ascomycota</taxon>
        <taxon>Pezizomycotina</taxon>
        <taxon>Eurotiomycetes</taxon>
        <taxon>Eurotiomycetidae</taxon>
        <taxon>Eurotiales</taxon>
        <taxon>Aspergillaceae</taxon>
        <taxon>Penicillium</taxon>
    </lineage>
</organism>
<keyword evidence="4 8" id="KW-1133">Transmembrane helix</keyword>
<dbReference type="Proteomes" id="UP001147747">
    <property type="component" value="Unassembled WGS sequence"/>
</dbReference>
<protein>
    <recommendedName>
        <fullName evidence="10">WSC domain-containing protein</fullName>
    </recommendedName>
</protein>
<feature type="region of interest" description="Disordered" evidence="7">
    <location>
        <begin position="128"/>
        <end position="147"/>
    </location>
</feature>
<feature type="chain" id="PRO_5040845956" description="WSC domain-containing protein" evidence="9">
    <location>
        <begin position="21"/>
        <end position="272"/>
    </location>
</feature>
<dbReference type="RefSeq" id="XP_056487024.1">
    <property type="nucleotide sequence ID" value="XM_056631473.1"/>
</dbReference>
<accession>A0A9W9VY07</accession>
<feature type="domain" description="WSC" evidence="10">
    <location>
        <begin position="33"/>
        <end position="122"/>
    </location>
</feature>
<evidence type="ECO:0000256" key="9">
    <source>
        <dbReference type="SAM" id="SignalP"/>
    </source>
</evidence>
<sequence length="272" mass="27865">MRFTTKSVLSLLLVAGSASAKSFHHMAIHKRSSGTFVGCFSSAGSLGGSTTYTYQSTGWCSDHCTSKSASYFATTNGKDCLCGSSAPDSSDKVDTSKCDTQCAGYPENKCGGDGFYSVYSFDTGNDDGSSTSATTTTGDSSPTKTDAAVESVSTNAGGHTVIITTTPTSAASSDDSGSKGGGTNTAAIAAGVVVGVVGVAALAGGGFFFYRSRKQKAEGGAGAGFSGSTHQQMSDSRFDGSYMAERRQSNGSIDDDHDFSRRILQVTNPDHR</sequence>
<feature type="transmembrane region" description="Helical" evidence="8">
    <location>
        <begin position="186"/>
        <end position="210"/>
    </location>
</feature>
<comment type="caution">
    <text evidence="11">The sequence shown here is derived from an EMBL/GenBank/DDBJ whole genome shotgun (WGS) entry which is preliminary data.</text>
</comment>
<feature type="region of interest" description="Disordered" evidence="7">
    <location>
        <begin position="219"/>
        <end position="272"/>
    </location>
</feature>
<dbReference type="PANTHER" id="PTHR24269">
    <property type="entry name" value="KREMEN PROTEIN"/>
    <property type="match status" value="1"/>
</dbReference>
<name>A0A9W9VY07_9EURO</name>
<keyword evidence="3 9" id="KW-0732">Signal</keyword>
<evidence type="ECO:0000256" key="8">
    <source>
        <dbReference type="SAM" id="Phobius"/>
    </source>
</evidence>
<dbReference type="GeneID" id="81370453"/>
<evidence type="ECO:0000256" key="3">
    <source>
        <dbReference type="ARBA" id="ARBA00022729"/>
    </source>
</evidence>
<keyword evidence="2 8" id="KW-0812">Transmembrane</keyword>
<evidence type="ECO:0000256" key="1">
    <source>
        <dbReference type="ARBA" id="ARBA00004167"/>
    </source>
</evidence>
<gene>
    <name evidence="11" type="ORF">N7509_006836</name>
</gene>
<evidence type="ECO:0000256" key="7">
    <source>
        <dbReference type="SAM" id="MobiDB-lite"/>
    </source>
</evidence>
<feature type="signal peptide" evidence="9">
    <location>
        <begin position="1"/>
        <end position="20"/>
    </location>
</feature>
<keyword evidence="12" id="KW-1185">Reference proteome</keyword>
<dbReference type="Pfam" id="PF01822">
    <property type="entry name" value="WSC"/>
    <property type="match status" value="1"/>
</dbReference>
<dbReference type="OrthoDB" id="2019572at2759"/>
<evidence type="ECO:0000256" key="4">
    <source>
        <dbReference type="ARBA" id="ARBA00022989"/>
    </source>
</evidence>
<dbReference type="PROSITE" id="PS51212">
    <property type="entry name" value="WSC"/>
    <property type="match status" value="1"/>
</dbReference>
<dbReference type="SMART" id="SM00321">
    <property type="entry name" value="WSC"/>
    <property type="match status" value="1"/>
</dbReference>
<comment type="subcellular location">
    <subcellularLocation>
        <location evidence="1">Membrane</location>
        <topology evidence="1">Single-pass membrane protein</topology>
    </subcellularLocation>
</comment>
<reference evidence="11" key="2">
    <citation type="journal article" date="2023" name="IMA Fungus">
        <title>Comparative genomic study of the Penicillium genus elucidates a diverse pangenome and 15 lateral gene transfer events.</title>
        <authorList>
            <person name="Petersen C."/>
            <person name="Sorensen T."/>
            <person name="Nielsen M.R."/>
            <person name="Sondergaard T.E."/>
            <person name="Sorensen J.L."/>
            <person name="Fitzpatrick D.A."/>
            <person name="Frisvad J.C."/>
            <person name="Nielsen K.L."/>
        </authorList>
    </citation>
    <scope>NUCLEOTIDE SEQUENCE</scope>
    <source>
        <strain evidence="11">IBT 29677</strain>
    </source>
</reference>
<dbReference type="Gene3D" id="1.20.5.510">
    <property type="entry name" value="Single helix bin"/>
    <property type="match status" value="1"/>
</dbReference>
<evidence type="ECO:0000259" key="10">
    <source>
        <dbReference type="PROSITE" id="PS51212"/>
    </source>
</evidence>
<keyword evidence="5 8" id="KW-0472">Membrane</keyword>